<evidence type="ECO:0000313" key="5">
    <source>
        <dbReference type="EMBL" id="KOA49934.1"/>
    </source>
</evidence>
<name>A0AB34T9D1_9BIFI</name>
<dbReference type="GO" id="GO:0009250">
    <property type="term" value="P:glucan biosynthetic process"/>
    <property type="evidence" value="ECO:0007669"/>
    <property type="project" value="InterPro"/>
</dbReference>
<dbReference type="EMBL" id="AWFK01000007">
    <property type="protein sequence ID" value="KOA49934.1"/>
    <property type="molecule type" value="Genomic_DNA"/>
</dbReference>
<feature type="domain" description="Glycosyl transferase family 1" evidence="3">
    <location>
        <begin position="247"/>
        <end position="427"/>
    </location>
</feature>
<dbReference type="InterPro" id="IPR001296">
    <property type="entry name" value="Glyco_trans_1"/>
</dbReference>
<dbReference type="GO" id="GO:0016757">
    <property type="term" value="F:glycosyltransferase activity"/>
    <property type="evidence" value="ECO:0007669"/>
    <property type="project" value="UniProtKB-KW"/>
</dbReference>
<dbReference type="Gene3D" id="3.40.50.2000">
    <property type="entry name" value="Glycogen Phosphorylase B"/>
    <property type="match status" value="2"/>
</dbReference>
<organism evidence="5 6">
    <name type="scientific">Bifidobacterium animalis subsp. animalis MCC 0483</name>
    <dbReference type="NCBI Taxonomy" id="1365955"/>
    <lineage>
        <taxon>Bacteria</taxon>
        <taxon>Bacillati</taxon>
        <taxon>Actinomycetota</taxon>
        <taxon>Actinomycetes</taxon>
        <taxon>Bifidobacteriales</taxon>
        <taxon>Bifidobacteriaceae</taxon>
        <taxon>Bifidobacterium</taxon>
    </lineage>
</organism>
<reference evidence="5 6" key="1">
    <citation type="journal article" date="2015" name="Int J Genomics">
        <title>Comparative Genomics Revealed Genetic Diversity and Species/Strain-Level Differences in Carbohydrate Metabolism of Three Probiotic Bifidobacterial Species.</title>
        <authorList>
            <person name="Odamaki T."/>
            <person name="Horigome A."/>
            <person name="Sugahara H."/>
            <person name="Hashikura N."/>
            <person name="Minami J."/>
            <person name="Xiao J.Z."/>
            <person name="Abe F."/>
        </authorList>
    </citation>
    <scope>NUCLEOTIDE SEQUENCE [LARGE SCALE GENOMIC DNA]</scope>
    <source>
        <strain evidence="5 6">MCC 0483</strain>
    </source>
</reference>
<dbReference type="PANTHER" id="PTHR12526">
    <property type="entry name" value="GLYCOSYLTRANSFERASE"/>
    <property type="match status" value="1"/>
</dbReference>
<proteinExistence type="predicted"/>
<dbReference type="Pfam" id="PF00534">
    <property type="entry name" value="Glycos_transf_1"/>
    <property type="match status" value="1"/>
</dbReference>
<dbReference type="CDD" id="cd03801">
    <property type="entry name" value="GT4_PimA-like"/>
    <property type="match status" value="1"/>
</dbReference>
<gene>
    <name evidence="5" type="ORF">BAAM0483_04610</name>
</gene>
<dbReference type="Proteomes" id="UP000037239">
    <property type="component" value="Unassembled WGS sequence"/>
</dbReference>
<sequence length="457" mass="50797">MVCGSRRRRNESFQYTQSIVFLASEGRIVVYAVVRMELMEEAIMKVDILTREYPPHVYGGAGVHVEELAKVLAERIDVTVRAFDGPRESEAAQHDERGSLRVIGYDVPTELDGDNAAIRTFGVDLQMANDVDGELVHAHTWYTCLAGRMAQLLHDVPLVITAYSLEPFRPWKREQLGGGYNLSSWAERDAYEHADRIIAVSGGMREDILAAYPNVDPNKVVVVHNGITLADFETPAPDDTGWAVFDRYHIDRDKPTLLFVGRITRQKGLPYLLQALHFVDPDIQVVLCAGAPDTPEIGKEVKEAVARLNEERGNIIWIEEMLPKHELNALEHGCDAFICPSIYEPLGIVNLEAMACGLPVVATATGGIPEVVVDGVTGYLVPIEQKHDGTGTPTNPERFVHDLADAINEMFADPQRAKDMGKRGRERARDKFSWESIADQTVAVYRSVLEERAAQGE</sequence>
<evidence type="ECO:0000259" key="4">
    <source>
        <dbReference type="Pfam" id="PF13439"/>
    </source>
</evidence>
<dbReference type="AlphaFoldDB" id="A0AB34T9D1"/>
<dbReference type="SUPFAM" id="SSF53756">
    <property type="entry name" value="UDP-Glycosyltransferase/glycogen phosphorylase"/>
    <property type="match status" value="1"/>
</dbReference>
<evidence type="ECO:0000259" key="3">
    <source>
        <dbReference type="Pfam" id="PF00534"/>
    </source>
</evidence>
<keyword evidence="1" id="KW-0328">Glycosyltransferase</keyword>
<comment type="caution">
    <text evidence="5">The sequence shown here is derived from an EMBL/GenBank/DDBJ whole genome shotgun (WGS) entry which is preliminary data.</text>
</comment>
<evidence type="ECO:0000313" key="6">
    <source>
        <dbReference type="Proteomes" id="UP000037239"/>
    </source>
</evidence>
<evidence type="ECO:0000256" key="2">
    <source>
        <dbReference type="ARBA" id="ARBA00022679"/>
    </source>
</evidence>
<feature type="domain" description="Glycosyltransferase subfamily 4-like N-terminal" evidence="4">
    <location>
        <begin position="58"/>
        <end position="229"/>
    </location>
</feature>
<dbReference type="InterPro" id="IPR028098">
    <property type="entry name" value="Glyco_trans_4-like_N"/>
</dbReference>
<accession>A0AB34T9D1</accession>
<dbReference type="Pfam" id="PF13439">
    <property type="entry name" value="Glyco_transf_4"/>
    <property type="match status" value="1"/>
</dbReference>
<dbReference type="NCBIfam" id="TIGR02149">
    <property type="entry name" value="glgA_Coryne"/>
    <property type="match status" value="1"/>
</dbReference>
<keyword evidence="2 5" id="KW-0808">Transferase</keyword>
<evidence type="ECO:0000256" key="1">
    <source>
        <dbReference type="ARBA" id="ARBA00022676"/>
    </source>
</evidence>
<dbReference type="PANTHER" id="PTHR12526:SF590">
    <property type="entry name" value="ALPHA-MALTOSE-1-PHOSPHATE SYNTHASE"/>
    <property type="match status" value="1"/>
</dbReference>
<dbReference type="InterPro" id="IPR011875">
    <property type="entry name" value="M1P_synthase"/>
</dbReference>
<protein>
    <submittedName>
        <fullName evidence="5">Glycosyl transferase family 1</fullName>
    </submittedName>
</protein>